<dbReference type="AlphaFoldDB" id="A0A3P6CM76"/>
<reference evidence="1" key="1">
    <citation type="submission" date="2018-11" db="EMBL/GenBank/DDBJ databases">
        <authorList>
            <consortium name="Genoscope - CEA"/>
            <person name="William W."/>
        </authorList>
    </citation>
    <scope>NUCLEOTIDE SEQUENCE</scope>
</reference>
<dbReference type="EMBL" id="LR031577">
    <property type="protein sequence ID" value="VDD16706.1"/>
    <property type="molecule type" value="Genomic_DNA"/>
</dbReference>
<proteinExistence type="predicted"/>
<evidence type="ECO:0000313" key="1">
    <source>
        <dbReference type="EMBL" id="VDD16706.1"/>
    </source>
</evidence>
<gene>
    <name evidence="1" type="ORF">BRAA10T42419Z</name>
</gene>
<protein>
    <submittedName>
        <fullName evidence="1">Uncharacterized protein</fullName>
    </submittedName>
</protein>
<accession>A0A3P6CM76</accession>
<sequence length="147" mass="15797">MTSSNNKKNTQANDFEDINSGKSTLLLALADKSLKLTESAQPKPTELFWVSSANTNRQLPGKCSQEHNQRPFAGGSTCNALTLRLERDLGFLKNLKAFAEAIDVVRDKGVAMAVAVVVIVAVASAEDIDAANGARPNFFRGEESSLN</sequence>
<organism evidence="1">
    <name type="scientific">Brassica campestris</name>
    <name type="common">Field mustard</name>
    <dbReference type="NCBI Taxonomy" id="3711"/>
    <lineage>
        <taxon>Eukaryota</taxon>
        <taxon>Viridiplantae</taxon>
        <taxon>Streptophyta</taxon>
        <taxon>Embryophyta</taxon>
        <taxon>Tracheophyta</taxon>
        <taxon>Spermatophyta</taxon>
        <taxon>Magnoliopsida</taxon>
        <taxon>eudicotyledons</taxon>
        <taxon>Gunneridae</taxon>
        <taxon>Pentapetalae</taxon>
        <taxon>rosids</taxon>
        <taxon>malvids</taxon>
        <taxon>Brassicales</taxon>
        <taxon>Brassicaceae</taxon>
        <taxon>Brassiceae</taxon>
        <taxon>Brassica</taxon>
    </lineage>
</organism>
<name>A0A3P6CM76_BRACM</name>